<feature type="transmembrane region" description="Helical" evidence="5">
    <location>
        <begin position="109"/>
        <end position="127"/>
    </location>
</feature>
<evidence type="ECO:0000256" key="1">
    <source>
        <dbReference type="ARBA" id="ARBA00004141"/>
    </source>
</evidence>
<evidence type="ECO:0000256" key="4">
    <source>
        <dbReference type="ARBA" id="ARBA00023136"/>
    </source>
</evidence>
<keyword evidence="4 5" id="KW-0472">Membrane</keyword>
<keyword evidence="2 5" id="KW-0812">Transmembrane</keyword>
<accession>A0A1F5DQ01</accession>
<sequence>MKYLIALIALALPTYLIRFDFGGIPTTLLEILIYVIFLIGLWKLAYCQWLKVRQTFWLPIGVLLLALIISTIIAPDKLAAAGQVRAYFIDPLLVFWLMICYLEIKDFSWIFLGLAGSGLFVSIHTIIQKILGHVTADGRVIGIFGYSPNYVALFLAPIIVMTVACGIQMMAKKSYQLSVISYLLSVISIVAIYFSGSRGGLIAVVGGIVFYLILRYWEIIRKKMLYKTAVLLLVTAAVFGTAWFFKPDFQASGGRVTSSNNLRWQIWGASFELGAKHPLLGVGLANFQPAFSDFTQDRGNFPEYITPQALTPHNIFLMFWLTCGILGLAAFIWLLVIFYKSGFKNLTKSWVLILMAAMTTIILQGLVDTPYFKNDLSILFWMILGSVLLLNYENKLN</sequence>
<evidence type="ECO:0000256" key="5">
    <source>
        <dbReference type="SAM" id="Phobius"/>
    </source>
</evidence>
<feature type="transmembrane region" description="Helical" evidence="5">
    <location>
        <begin position="315"/>
        <end position="338"/>
    </location>
</feature>
<evidence type="ECO:0000256" key="3">
    <source>
        <dbReference type="ARBA" id="ARBA00022989"/>
    </source>
</evidence>
<feature type="transmembrane region" description="Helical" evidence="5">
    <location>
        <begin position="200"/>
        <end position="217"/>
    </location>
</feature>
<feature type="transmembrane region" description="Helical" evidence="5">
    <location>
        <begin position="86"/>
        <end position="102"/>
    </location>
</feature>
<comment type="subcellular location">
    <subcellularLocation>
        <location evidence="1">Membrane</location>
        <topology evidence="1">Multi-pass membrane protein</topology>
    </subcellularLocation>
</comment>
<evidence type="ECO:0000313" key="8">
    <source>
        <dbReference type="Proteomes" id="UP000178764"/>
    </source>
</evidence>
<feature type="transmembrane region" description="Helical" evidence="5">
    <location>
        <begin position="350"/>
        <end position="367"/>
    </location>
</feature>
<feature type="transmembrane region" description="Helical" evidence="5">
    <location>
        <begin position="224"/>
        <end position="245"/>
    </location>
</feature>
<protein>
    <recommendedName>
        <fullName evidence="6">O-antigen ligase-related domain-containing protein</fullName>
    </recommendedName>
</protein>
<organism evidence="7 8">
    <name type="scientific">Candidatus Berkelbacteria bacterium RBG_13_40_8</name>
    <dbReference type="NCBI Taxonomy" id="1797467"/>
    <lineage>
        <taxon>Bacteria</taxon>
        <taxon>Candidatus Berkelbacteria</taxon>
    </lineage>
</organism>
<dbReference type="Proteomes" id="UP000178764">
    <property type="component" value="Unassembled WGS sequence"/>
</dbReference>
<dbReference type="InterPro" id="IPR007016">
    <property type="entry name" value="O-antigen_ligase-rel_domated"/>
</dbReference>
<dbReference type="Pfam" id="PF04932">
    <property type="entry name" value="Wzy_C"/>
    <property type="match status" value="1"/>
</dbReference>
<dbReference type="PANTHER" id="PTHR37422:SF13">
    <property type="entry name" value="LIPOPOLYSACCHARIDE BIOSYNTHESIS PROTEIN PA4999-RELATED"/>
    <property type="match status" value="1"/>
</dbReference>
<feature type="transmembrane region" description="Helical" evidence="5">
    <location>
        <begin position="147"/>
        <end position="167"/>
    </location>
</feature>
<feature type="domain" description="O-antigen ligase-related" evidence="6">
    <location>
        <begin position="184"/>
        <end position="332"/>
    </location>
</feature>
<keyword evidence="3 5" id="KW-1133">Transmembrane helix</keyword>
<gene>
    <name evidence="7" type="ORF">A2V71_02195</name>
</gene>
<feature type="transmembrane region" description="Helical" evidence="5">
    <location>
        <begin position="26"/>
        <end position="44"/>
    </location>
</feature>
<reference evidence="7 8" key="1">
    <citation type="journal article" date="2016" name="Nat. Commun.">
        <title>Thousands of microbial genomes shed light on interconnected biogeochemical processes in an aquifer system.</title>
        <authorList>
            <person name="Anantharaman K."/>
            <person name="Brown C.T."/>
            <person name="Hug L.A."/>
            <person name="Sharon I."/>
            <person name="Castelle C.J."/>
            <person name="Probst A.J."/>
            <person name="Thomas B.C."/>
            <person name="Singh A."/>
            <person name="Wilkins M.J."/>
            <person name="Karaoz U."/>
            <person name="Brodie E.L."/>
            <person name="Williams K.H."/>
            <person name="Hubbard S.S."/>
            <person name="Banfield J.F."/>
        </authorList>
    </citation>
    <scope>NUCLEOTIDE SEQUENCE [LARGE SCALE GENOMIC DNA]</scope>
</reference>
<dbReference type="GO" id="GO:0016020">
    <property type="term" value="C:membrane"/>
    <property type="evidence" value="ECO:0007669"/>
    <property type="project" value="UniProtKB-SubCell"/>
</dbReference>
<feature type="transmembrane region" description="Helical" evidence="5">
    <location>
        <begin position="373"/>
        <end position="392"/>
    </location>
</feature>
<proteinExistence type="predicted"/>
<dbReference type="InterPro" id="IPR051533">
    <property type="entry name" value="WaaL-like"/>
</dbReference>
<evidence type="ECO:0000259" key="6">
    <source>
        <dbReference type="Pfam" id="PF04932"/>
    </source>
</evidence>
<feature type="transmembrane region" description="Helical" evidence="5">
    <location>
        <begin position="174"/>
        <end position="194"/>
    </location>
</feature>
<name>A0A1F5DQ01_9BACT</name>
<dbReference type="EMBL" id="MEZT01000005">
    <property type="protein sequence ID" value="OGD57202.1"/>
    <property type="molecule type" value="Genomic_DNA"/>
</dbReference>
<dbReference type="AlphaFoldDB" id="A0A1F5DQ01"/>
<dbReference type="PANTHER" id="PTHR37422">
    <property type="entry name" value="TEICHURONIC ACID BIOSYNTHESIS PROTEIN TUAE"/>
    <property type="match status" value="1"/>
</dbReference>
<feature type="transmembrane region" description="Helical" evidence="5">
    <location>
        <begin position="56"/>
        <end position="74"/>
    </location>
</feature>
<evidence type="ECO:0000256" key="2">
    <source>
        <dbReference type="ARBA" id="ARBA00022692"/>
    </source>
</evidence>
<comment type="caution">
    <text evidence="7">The sequence shown here is derived from an EMBL/GenBank/DDBJ whole genome shotgun (WGS) entry which is preliminary data.</text>
</comment>
<evidence type="ECO:0000313" key="7">
    <source>
        <dbReference type="EMBL" id="OGD57202.1"/>
    </source>
</evidence>